<evidence type="ECO:0000313" key="8">
    <source>
        <dbReference type="EMBL" id="CAK9860517.1"/>
    </source>
</evidence>
<dbReference type="SUPFAM" id="SSF118290">
    <property type="entry name" value="WRKY DNA-binding domain"/>
    <property type="match status" value="1"/>
</dbReference>
<feature type="compositionally biased region" description="Polar residues" evidence="6">
    <location>
        <begin position="198"/>
        <end position="219"/>
    </location>
</feature>
<evidence type="ECO:0000256" key="6">
    <source>
        <dbReference type="SAM" id="MobiDB-lite"/>
    </source>
</evidence>
<organism evidence="8 9">
    <name type="scientific">Sphagnum jensenii</name>
    <dbReference type="NCBI Taxonomy" id="128206"/>
    <lineage>
        <taxon>Eukaryota</taxon>
        <taxon>Viridiplantae</taxon>
        <taxon>Streptophyta</taxon>
        <taxon>Embryophyta</taxon>
        <taxon>Bryophyta</taxon>
        <taxon>Sphagnophytina</taxon>
        <taxon>Sphagnopsida</taxon>
        <taxon>Sphagnales</taxon>
        <taxon>Sphagnaceae</taxon>
        <taxon>Sphagnum</taxon>
    </lineage>
</organism>
<dbReference type="Gene3D" id="2.20.25.80">
    <property type="entry name" value="WRKY domain"/>
    <property type="match status" value="1"/>
</dbReference>
<evidence type="ECO:0000256" key="2">
    <source>
        <dbReference type="ARBA" id="ARBA00023015"/>
    </source>
</evidence>
<feature type="compositionally biased region" description="Low complexity" evidence="6">
    <location>
        <begin position="171"/>
        <end position="182"/>
    </location>
</feature>
<keyword evidence="4" id="KW-0804">Transcription</keyword>
<reference evidence="8" key="1">
    <citation type="submission" date="2024-03" db="EMBL/GenBank/DDBJ databases">
        <authorList>
            <consortium name="ELIXIR-Norway"/>
            <consortium name="Elixir Norway"/>
        </authorList>
    </citation>
    <scope>NUCLEOTIDE SEQUENCE</scope>
</reference>
<dbReference type="Proteomes" id="UP001497522">
    <property type="component" value="Chromosome 11"/>
</dbReference>
<dbReference type="InterPro" id="IPR003657">
    <property type="entry name" value="WRKY_dom"/>
</dbReference>
<dbReference type="InterPro" id="IPR018872">
    <property type="entry name" value="Zn-cluster-dom"/>
</dbReference>
<feature type="region of interest" description="Disordered" evidence="6">
    <location>
        <begin position="198"/>
        <end position="281"/>
    </location>
</feature>
<evidence type="ECO:0000256" key="5">
    <source>
        <dbReference type="ARBA" id="ARBA00023242"/>
    </source>
</evidence>
<dbReference type="EMBL" id="OZ023712">
    <property type="protein sequence ID" value="CAK9860517.1"/>
    <property type="molecule type" value="Genomic_DNA"/>
</dbReference>
<feature type="domain" description="WRKY" evidence="7">
    <location>
        <begin position="326"/>
        <end position="392"/>
    </location>
</feature>
<dbReference type="SMART" id="SM00774">
    <property type="entry name" value="WRKY"/>
    <property type="match status" value="1"/>
</dbReference>
<name>A0ABP1ADC9_9BRYO</name>
<keyword evidence="9" id="KW-1185">Reference proteome</keyword>
<accession>A0ABP1ADC9</accession>
<dbReference type="InterPro" id="IPR036576">
    <property type="entry name" value="WRKY_dom_sf"/>
</dbReference>
<sequence>MEVLEYSSSLLGKRNRDYEVQVAAKKGIDNAKRLLQILSQQQQPRSSHGDEEERHSAAGIAVSMFQKVVTLLSRTGHARFKSSPQNQAIAGDDSVFFETANFAQDLNRKETEREANFIVAEEPAVAAATIVKPLWQYPLWPDSHGNAAVPPPSFLQHAQHIRQQQQHHLHLQQQQQKQQQQQLHVAVAPIGFIPTRSLENNSVSSSGPPLSTTTKSGFSAVSMDGSGATTNNNNNNVQQTSSSLPAAGPQPQHAISHTSTKKKKKCSATSEENGGGKSCASAGRCFKNSAGNLVISITLPLGSSSPPFVLKLRVKRTIKVPAISSKLADIPPDDYSWRKYGQKPIKGSPHPRGYYKCSSVRNCPARKHVERSLEDSSMLTVTYEGEHNHSCTPSTSTALNVQS</sequence>
<keyword evidence="3" id="KW-0238">DNA-binding</keyword>
<comment type="subcellular location">
    <subcellularLocation>
        <location evidence="1">Nucleus</location>
    </subcellularLocation>
</comment>
<dbReference type="PANTHER" id="PTHR31282">
    <property type="entry name" value="WRKY TRANSCRIPTION FACTOR 21-RELATED"/>
    <property type="match status" value="1"/>
</dbReference>
<evidence type="ECO:0000256" key="4">
    <source>
        <dbReference type="ARBA" id="ARBA00023163"/>
    </source>
</evidence>
<evidence type="ECO:0000313" key="9">
    <source>
        <dbReference type="Proteomes" id="UP001497522"/>
    </source>
</evidence>
<dbReference type="InterPro" id="IPR044810">
    <property type="entry name" value="WRKY_plant"/>
</dbReference>
<keyword evidence="5" id="KW-0539">Nucleus</keyword>
<dbReference type="Pfam" id="PF03106">
    <property type="entry name" value="WRKY"/>
    <property type="match status" value="1"/>
</dbReference>
<evidence type="ECO:0000256" key="1">
    <source>
        <dbReference type="ARBA" id="ARBA00004123"/>
    </source>
</evidence>
<gene>
    <name evidence="8" type="ORF">CSSPJE1EN2_LOCUS3512</name>
</gene>
<protein>
    <recommendedName>
        <fullName evidence="7">WRKY domain-containing protein</fullName>
    </recommendedName>
</protein>
<proteinExistence type="predicted"/>
<dbReference type="PROSITE" id="PS50811">
    <property type="entry name" value="WRKY"/>
    <property type="match status" value="1"/>
</dbReference>
<evidence type="ECO:0000259" key="7">
    <source>
        <dbReference type="PROSITE" id="PS50811"/>
    </source>
</evidence>
<feature type="region of interest" description="Disordered" evidence="6">
    <location>
        <begin position="157"/>
        <end position="182"/>
    </location>
</feature>
<evidence type="ECO:0000256" key="3">
    <source>
        <dbReference type="ARBA" id="ARBA00023125"/>
    </source>
</evidence>
<keyword evidence="2" id="KW-0805">Transcription regulation</keyword>
<dbReference type="Pfam" id="PF10533">
    <property type="entry name" value="Plant_zn_clust"/>
    <property type="match status" value="1"/>
</dbReference>